<evidence type="ECO:0000313" key="3">
    <source>
        <dbReference type="Proteomes" id="UP000275199"/>
    </source>
</evidence>
<organism evidence="2 3">
    <name type="scientific">Pseudomonas neustonica</name>
    <dbReference type="NCBI Taxonomy" id="2487346"/>
    <lineage>
        <taxon>Bacteria</taxon>
        <taxon>Pseudomonadati</taxon>
        <taxon>Pseudomonadota</taxon>
        <taxon>Gammaproteobacteria</taxon>
        <taxon>Pseudomonadales</taxon>
        <taxon>Pseudomonadaceae</taxon>
        <taxon>Pseudomonas</taxon>
    </lineage>
</organism>
<dbReference type="SUPFAM" id="SSF53850">
    <property type="entry name" value="Periplasmic binding protein-like II"/>
    <property type="match status" value="1"/>
</dbReference>
<dbReference type="RefSeq" id="WP_123890261.1">
    <property type="nucleotide sequence ID" value="NZ_RKKU01000018.1"/>
</dbReference>
<reference evidence="2 3" key="1">
    <citation type="submission" date="2018-11" db="EMBL/GenBank/DDBJ databases">
        <authorList>
            <person name="Jang G.I."/>
            <person name="Hwang C.Y."/>
        </authorList>
    </citation>
    <scope>NUCLEOTIDE SEQUENCE [LARGE SCALE GENOMIC DNA]</scope>
    <source>
        <strain evidence="2 3">SSM26</strain>
    </source>
</reference>
<feature type="domain" description="Solute-binding protein family 3/N-terminal" evidence="1">
    <location>
        <begin position="5"/>
        <end position="163"/>
    </location>
</feature>
<keyword evidence="3" id="KW-1185">Reference proteome</keyword>
<dbReference type="InterPro" id="IPR001638">
    <property type="entry name" value="Solute-binding_3/MltF_N"/>
</dbReference>
<dbReference type="Pfam" id="PF00497">
    <property type="entry name" value="SBP_bac_3"/>
    <property type="match status" value="1"/>
</dbReference>
<dbReference type="Gene3D" id="3.40.190.10">
    <property type="entry name" value="Periplasmic binding protein-like II"/>
    <property type="match status" value="2"/>
</dbReference>
<name>A0ABX9XK10_9PSED</name>
<comment type="caution">
    <text evidence="2">The sequence shown here is derived from an EMBL/GenBank/DDBJ whole genome shotgun (WGS) entry which is preliminary data.</text>
</comment>
<dbReference type="EMBL" id="RKKU01000018">
    <property type="protein sequence ID" value="ROZ82917.1"/>
    <property type="molecule type" value="Genomic_DNA"/>
</dbReference>
<protein>
    <recommendedName>
        <fullName evidence="1">Solute-binding protein family 3/N-terminal domain-containing protein</fullName>
    </recommendedName>
</protein>
<dbReference type="Proteomes" id="UP000275199">
    <property type="component" value="Unassembled WGS sequence"/>
</dbReference>
<evidence type="ECO:0000313" key="2">
    <source>
        <dbReference type="EMBL" id="ROZ82917.1"/>
    </source>
</evidence>
<evidence type="ECO:0000259" key="1">
    <source>
        <dbReference type="Pfam" id="PF00497"/>
    </source>
</evidence>
<sequence length="170" mass="19700">MPYVPTPERNKKFLFSEPLYTKRTVLFHYSDDEPRVPMTFCHLNELSPHRIGGVRGYYYLDRFARAGLRLELTNSEELSFRKLRAGRVELVPAVESVGWNIIRKTFPPEDHANFYVLDTPLNVGYNYLMTSLNYPEAPQLLERFNTALKTLRDNGVYDTIALRHGLTGSN</sequence>
<proteinExistence type="predicted"/>
<accession>A0ABX9XK10</accession>
<gene>
    <name evidence="2" type="ORF">EF096_13570</name>
</gene>